<reference evidence="1" key="1">
    <citation type="submission" date="2019-03" db="EMBL/GenBank/DDBJ databases">
        <title>Long read genome sequence of the mycoparasitic Pythium oligandrum ATCC 38472 isolated from sugarbeet rhizosphere.</title>
        <authorList>
            <person name="Gaulin E."/>
        </authorList>
    </citation>
    <scope>NUCLEOTIDE SEQUENCE</scope>
    <source>
        <strain evidence="1">ATCC 38472_TT</strain>
    </source>
</reference>
<dbReference type="InterPro" id="IPR055304">
    <property type="entry name" value="CHCHD2/10-like"/>
</dbReference>
<gene>
    <name evidence="1" type="ORF">Poli38472_008299</name>
</gene>
<dbReference type="SUPFAM" id="SSF47072">
    <property type="entry name" value="Cysteine alpha-hairpin motif"/>
    <property type="match status" value="1"/>
</dbReference>
<dbReference type="Proteomes" id="UP000794436">
    <property type="component" value="Unassembled WGS sequence"/>
</dbReference>
<dbReference type="GO" id="GO:0005739">
    <property type="term" value="C:mitochondrion"/>
    <property type="evidence" value="ECO:0007669"/>
    <property type="project" value="TreeGrafter"/>
</dbReference>
<dbReference type="InterPro" id="IPR009069">
    <property type="entry name" value="Cys_alpha_HP_mot_SF"/>
</dbReference>
<dbReference type="AlphaFoldDB" id="A0A8K1FNA0"/>
<keyword evidence="2" id="KW-1185">Reference proteome</keyword>
<evidence type="ECO:0000313" key="1">
    <source>
        <dbReference type="EMBL" id="TMW65657.1"/>
    </source>
</evidence>
<protein>
    <submittedName>
        <fullName evidence="1">Uncharacterized protein</fullName>
    </submittedName>
</protein>
<dbReference type="GO" id="GO:0005634">
    <property type="term" value="C:nucleus"/>
    <property type="evidence" value="ECO:0007669"/>
    <property type="project" value="TreeGrafter"/>
</dbReference>
<dbReference type="EMBL" id="SPLM01000037">
    <property type="protein sequence ID" value="TMW65657.1"/>
    <property type="molecule type" value="Genomic_DNA"/>
</dbReference>
<name>A0A8K1FNA0_PYTOL</name>
<dbReference type="PANTHER" id="PTHR13523">
    <property type="entry name" value="COILED-COIL-HELIX-COILED-COIL-HELIX DOMAIN CONTAINING 2/NUR77"/>
    <property type="match status" value="1"/>
</dbReference>
<comment type="caution">
    <text evidence="1">The sequence shown here is derived from an EMBL/GenBank/DDBJ whole genome shotgun (WGS) entry which is preliminary data.</text>
</comment>
<proteinExistence type="predicted"/>
<accession>A0A8K1FNA0</accession>
<dbReference type="GO" id="GO:0007005">
    <property type="term" value="P:mitochondrion organization"/>
    <property type="evidence" value="ECO:0007669"/>
    <property type="project" value="InterPro"/>
</dbReference>
<evidence type="ECO:0000313" key="2">
    <source>
        <dbReference type="Proteomes" id="UP000794436"/>
    </source>
</evidence>
<sequence>MGRGGGGNVPVGGTVDISQWKAYFTEAFSRDHEAAHKSKPTEDACRNDQAGFIQCLNSNTNSVTNCQPMIDALQECRKNQPGSKSKKTLAFETPSGKATEQLNAYQVGLLEFFECVNDNARDIMNCQERMDALRQSQKQR</sequence>
<dbReference type="PANTHER" id="PTHR13523:SF2">
    <property type="entry name" value="COILED-COIL-HELIX-COILED-COIL-HELIX DOMAIN CONTAINING 2, ISOFORM A-RELATED"/>
    <property type="match status" value="1"/>
</dbReference>
<organism evidence="1 2">
    <name type="scientific">Pythium oligandrum</name>
    <name type="common">Mycoparasitic fungus</name>
    <dbReference type="NCBI Taxonomy" id="41045"/>
    <lineage>
        <taxon>Eukaryota</taxon>
        <taxon>Sar</taxon>
        <taxon>Stramenopiles</taxon>
        <taxon>Oomycota</taxon>
        <taxon>Peronosporomycetes</taxon>
        <taxon>Pythiales</taxon>
        <taxon>Pythiaceae</taxon>
        <taxon>Pythium</taxon>
    </lineage>
</organism>